<evidence type="ECO:0000256" key="4">
    <source>
        <dbReference type="ARBA" id="ARBA00023136"/>
    </source>
</evidence>
<protein>
    <submittedName>
        <fullName evidence="7">C-5 sterol desaturase</fullName>
    </submittedName>
</protein>
<accession>A0A315ZBI3</accession>
<dbReference type="Pfam" id="PF04116">
    <property type="entry name" value="FA_hydroxylase"/>
    <property type="match status" value="1"/>
</dbReference>
<gene>
    <name evidence="7" type="ORF">BC781_103324</name>
</gene>
<evidence type="ECO:0000259" key="6">
    <source>
        <dbReference type="Pfam" id="PF04116"/>
    </source>
</evidence>
<proteinExistence type="predicted"/>
<feature type="transmembrane region" description="Helical" evidence="5">
    <location>
        <begin position="12"/>
        <end position="42"/>
    </location>
</feature>
<feature type="domain" description="Fatty acid hydroxylase" evidence="6">
    <location>
        <begin position="113"/>
        <end position="247"/>
    </location>
</feature>
<dbReference type="AlphaFoldDB" id="A0A315ZBI3"/>
<keyword evidence="8" id="KW-1185">Reference proteome</keyword>
<name>A0A315ZBI3_SEDFL</name>
<feature type="transmembrane region" description="Helical" evidence="5">
    <location>
        <begin position="169"/>
        <end position="190"/>
    </location>
</feature>
<comment type="caution">
    <text evidence="7">The sequence shown here is derived from an EMBL/GenBank/DDBJ whole genome shotgun (WGS) entry which is preliminary data.</text>
</comment>
<evidence type="ECO:0000313" key="7">
    <source>
        <dbReference type="EMBL" id="PWJ42074.1"/>
    </source>
</evidence>
<keyword evidence="3 5" id="KW-1133">Transmembrane helix</keyword>
<evidence type="ECO:0000256" key="3">
    <source>
        <dbReference type="ARBA" id="ARBA00022989"/>
    </source>
</evidence>
<sequence length="260" mass="31306">MDSLEQIDFLDPITFLITFLAISSIVFFRYLLFSSFYHYLFFELFRKKYQKHFLNSKKTKRRQLYKEIYWSFISAFIFGLLTTLMIILWQNGISAIYLNLDSYPIWYIPVSILIVLFLHDTYYYWLHRWMHLPKVYKLIHKVHHESIHTSAMTSFSFHPIESVLQAIPIPLFTIFLPLHIYAILFILIIMTVSATINHAGVEVYPINWSKKWILKNIIGAKHHDIHHRKFNYNYGLYFNFWDLMMKTEDKKKSHSGKSNS</sequence>
<dbReference type="OrthoDB" id="9770329at2"/>
<dbReference type="GO" id="GO:0008610">
    <property type="term" value="P:lipid biosynthetic process"/>
    <property type="evidence" value="ECO:0007669"/>
    <property type="project" value="InterPro"/>
</dbReference>
<dbReference type="PANTHER" id="PTHR11863">
    <property type="entry name" value="STEROL DESATURASE"/>
    <property type="match status" value="1"/>
</dbReference>
<dbReference type="GO" id="GO:0016491">
    <property type="term" value="F:oxidoreductase activity"/>
    <property type="evidence" value="ECO:0007669"/>
    <property type="project" value="InterPro"/>
</dbReference>
<comment type="subcellular location">
    <subcellularLocation>
        <location evidence="1">Membrane</location>
    </subcellularLocation>
</comment>
<feature type="transmembrane region" description="Helical" evidence="5">
    <location>
        <begin position="68"/>
        <end position="89"/>
    </location>
</feature>
<dbReference type="RefSeq" id="WP_109618692.1">
    <property type="nucleotide sequence ID" value="NZ_QGDO01000003.1"/>
</dbReference>
<dbReference type="GO" id="GO:0016020">
    <property type="term" value="C:membrane"/>
    <property type="evidence" value="ECO:0007669"/>
    <property type="project" value="UniProtKB-SubCell"/>
</dbReference>
<dbReference type="InterPro" id="IPR050307">
    <property type="entry name" value="Sterol_Desaturase_Related"/>
</dbReference>
<dbReference type="Proteomes" id="UP000245535">
    <property type="component" value="Unassembled WGS sequence"/>
</dbReference>
<dbReference type="EMBL" id="QGDO01000003">
    <property type="protein sequence ID" value="PWJ42074.1"/>
    <property type="molecule type" value="Genomic_DNA"/>
</dbReference>
<reference evidence="7 8" key="1">
    <citation type="submission" date="2018-03" db="EMBL/GenBank/DDBJ databases">
        <title>Genomic Encyclopedia of Archaeal and Bacterial Type Strains, Phase II (KMG-II): from individual species to whole genera.</title>
        <authorList>
            <person name="Goeker M."/>
        </authorList>
    </citation>
    <scope>NUCLEOTIDE SEQUENCE [LARGE SCALE GENOMIC DNA]</scope>
    <source>
        <strain evidence="7 8">DSM 28229</strain>
    </source>
</reference>
<dbReference type="GO" id="GO:0005506">
    <property type="term" value="F:iron ion binding"/>
    <property type="evidence" value="ECO:0007669"/>
    <property type="project" value="InterPro"/>
</dbReference>
<feature type="transmembrane region" description="Helical" evidence="5">
    <location>
        <begin position="105"/>
        <end position="125"/>
    </location>
</feature>
<evidence type="ECO:0000313" key="8">
    <source>
        <dbReference type="Proteomes" id="UP000245535"/>
    </source>
</evidence>
<keyword evidence="4 5" id="KW-0472">Membrane</keyword>
<organism evidence="7 8">
    <name type="scientific">Sediminitomix flava</name>
    <dbReference type="NCBI Taxonomy" id="379075"/>
    <lineage>
        <taxon>Bacteria</taxon>
        <taxon>Pseudomonadati</taxon>
        <taxon>Bacteroidota</taxon>
        <taxon>Cytophagia</taxon>
        <taxon>Cytophagales</taxon>
        <taxon>Flammeovirgaceae</taxon>
        <taxon>Sediminitomix</taxon>
    </lineage>
</organism>
<evidence type="ECO:0000256" key="2">
    <source>
        <dbReference type="ARBA" id="ARBA00022692"/>
    </source>
</evidence>
<evidence type="ECO:0000256" key="5">
    <source>
        <dbReference type="SAM" id="Phobius"/>
    </source>
</evidence>
<keyword evidence="2 5" id="KW-0812">Transmembrane</keyword>
<evidence type="ECO:0000256" key="1">
    <source>
        <dbReference type="ARBA" id="ARBA00004370"/>
    </source>
</evidence>
<dbReference type="InterPro" id="IPR006694">
    <property type="entry name" value="Fatty_acid_hydroxylase"/>
</dbReference>